<dbReference type="Pfam" id="PF22148">
    <property type="entry name" value="Fervidolysin_NPro-like"/>
    <property type="match status" value="1"/>
</dbReference>
<protein>
    <recommendedName>
        <fullName evidence="2">Fervidolysin-like N-terminal prodomain domain-containing protein</fullName>
    </recommendedName>
</protein>
<evidence type="ECO:0000313" key="3">
    <source>
        <dbReference type="EMBL" id="HDM89992.1"/>
    </source>
</evidence>
<evidence type="ECO:0000256" key="1">
    <source>
        <dbReference type="SAM" id="SignalP"/>
    </source>
</evidence>
<accession>A0A7C1BGH3</accession>
<gene>
    <name evidence="3" type="ORF">ENG67_02150</name>
</gene>
<dbReference type="Proteomes" id="UP000885931">
    <property type="component" value="Unassembled WGS sequence"/>
</dbReference>
<sequence>MRSFLALAIVIAAAAYAAEPQLDPYNPPYAPGRVLVKFKDNVEISSKSAGRTGIESIDRLNARYGVKSLAKLFPNAVRHEEKRTFKDPSGKVHTIPNLHNIYKLEIDRSYDPREVAREYEKDPNVEYAEPDYYY</sequence>
<evidence type="ECO:0000259" key="2">
    <source>
        <dbReference type="Pfam" id="PF22148"/>
    </source>
</evidence>
<organism evidence="3">
    <name type="scientific">candidate division WOR-3 bacterium</name>
    <dbReference type="NCBI Taxonomy" id="2052148"/>
    <lineage>
        <taxon>Bacteria</taxon>
        <taxon>Bacteria division WOR-3</taxon>
    </lineage>
</organism>
<feature type="chain" id="PRO_5027619339" description="Fervidolysin-like N-terminal prodomain domain-containing protein" evidence="1">
    <location>
        <begin position="18"/>
        <end position="134"/>
    </location>
</feature>
<proteinExistence type="predicted"/>
<feature type="signal peptide" evidence="1">
    <location>
        <begin position="1"/>
        <end position="17"/>
    </location>
</feature>
<feature type="domain" description="Fervidolysin-like N-terminal prodomain" evidence="2">
    <location>
        <begin position="100"/>
        <end position="130"/>
    </location>
</feature>
<comment type="caution">
    <text evidence="3">The sequence shown here is derived from an EMBL/GenBank/DDBJ whole genome shotgun (WGS) entry which is preliminary data.</text>
</comment>
<keyword evidence="1" id="KW-0732">Signal</keyword>
<dbReference type="InterPro" id="IPR054399">
    <property type="entry name" value="Fervidolysin-like_N_prodom"/>
</dbReference>
<feature type="non-terminal residue" evidence="3">
    <location>
        <position position="134"/>
    </location>
</feature>
<name>A0A7C1BGH3_UNCW3</name>
<dbReference type="EMBL" id="DRBW01000080">
    <property type="protein sequence ID" value="HDM89992.1"/>
    <property type="molecule type" value="Genomic_DNA"/>
</dbReference>
<dbReference type="AlphaFoldDB" id="A0A7C1BGH3"/>
<reference evidence="3" key="1">
    <citation type="journal article" date="2020" name="mSystems">
        <title>Genome- and Community-Level Interaction Insights into Carbon Utilization and Element Cycling Functions of Hydrothermarchaeota in Hydrothermal Sediment.</title>
        <authorList>
            <person name="Zhou Z."/>
            <person name="Liu Y."/>
            <person name="Xu W."/>
            <person name="Pan J."/>
            <person name="Luo Z.H."/>
            <person name="Li M."/>
        </authorList>
    </citation>
    <scope>NUCLEOTIDE SEQUENCE [LARGE SCALE GENOMIC DNA]</scope>
    <source>
        <strain evidence="3">HyVt-237</strain>
    </source>
</reference>